<dbReference type="OrthoDB" id="2352917at2759"/>
<comment type="caution">
    <text evidence="2">The sequence shown here is derived from an EMBL/GenBank/DDBJ whole genome shotgun (WGS) entry which is preliminary data.</text>
</comment>
<keyword evidence="3" id="KW-1185">Reference proteome</keyword>
<dbReference type="InterPro" id="IPR001810">
    <property type="entry name" value="F-box_dom"/>
</dbReference>
<dbReference type="SUPFAM" id="SSF81383">
    <property type="entry name" value="F-box domain"/>
    <property type="match status" value="1"/>
</dbReference>
<protein>
    <recommendedName>
        <fullName evidence="1">F-box domain-containing protein</fullName>
    </recommendedName>
</protein>
<accession>A0A9P8BTI3</accession>
<evidence type="ECO:0000313" key="3">
    <source>
        <dbReference type="Proteomes" id="UP000707451"/>
    </source>
</evidence>
<proteinExistence type="predicted"/>
<dbReference type="EMBL" id="JAHRHY010000012">
    <property type="protein sequence ID" value="KAG9064992.1"/>
    <property type="molecule type" value="Genomic_DNA"/>
</dbReference>
<sequence>MPKGSGPSLASVPELLELIGRHLNLPDLARCSLTCRLWHHTLSPLLWETFDDSLYNWPRIMLALYSETDTGRRQKAWVDALFSKYGHHIRTLRVRRYYTVLVASECGGCTRLVSLQSFDFAEELRAVAKESGSGWCLESTKTVIPTIVENAIGVQSSRGWRSEAAKDRDVTTARRFWMLLYLNSSTLRSVRLDKSLSTLCTLPSLDLLDKILSGLQNLEKLSNTMYPMDADVVLQQIPSLRSITGCPKRDTSSVVFNNVRFFDVSTRMDPLTFRHYLTKFPNLNCLCLERLVTHHQQQQPIAVQDNNNNVSFQLSEIRFTLDSWIDNPTRLVELETFRQLENEDVFLAGPTTDTALILLQGCPKLKVLDVYQSQLRAESLLASPPWVCEKLEALRCMITGVSRLSTQDMKILNDLSVSGSSRNVFLTEQDRNALKTDRETMGQQQRILARLANLTHLKVLELASKRPKDNRQRPDEDHLYVDHFSDTLELTLASGLGQLAALKDLEMFGFEGCNHEIDKPELDWIVKSWPRLRAMRGLRQTSVLTSRFETRKTELRAYMQQIRPDIQQQGGK</sequence>
<dbReference type="Proteomes" id="UP000707451">
    <property type="component" value="Unassembled WGS sequence"/>
</dbReference>
<evidence type="ECO:0000259" key="1">
    <source>
        <dbReference type="Pfam" id="PF12937"/>
    </source>
</evidence>
<reference evidence="2" key="1">
    <citation type="submission" date="2021-06" db="EMBL/GenBank/DDBJ databases">
        <title>Genome Sequence of Mortierella hyaline Strain SCG-10, a Cold-Adapted, Nitrate-Reducing Fungus Isolated from Soil in Minnesota, USA.</title>
        <authorList>
            <person name="Aldossari N."/>
        </authorList>
    </citation>
    <scope>NUCLEOTIDE SEQUENCE</scope>
    <source>
        <strain evidence="2">SCG-10</strain>
    </source>
</reference>
<gene>
    <name evidence="2" type="ORF">KI688_002311</name>
</gene>
<dbReference type="Gene3D" id="1.20.1280.50">
    <property type="match status" value="1"/>
</dbReference>
<dbReference type="AlphaFoldDB" id="A0A9P8BTI3"/>
<organism evidence="2 3">
    <name type="scientific">Linnemannia hyalina</name>
    <dbReference type="NCBI Taxonomy" id="64524"/>
    <lineage>
        <taxon>Eukaryota</taxon>
        <taxon>Fungi</taxon>
        <taxon>Fungi incertae sedis</taxon>
        <taxon>Mucoromycota</taxon>
        <taxon>Mortierellomycotina</taxon>
        <taxon>Mortierellomycetes</taxon>
        <taxon>Mortierellales</taxon>
        <taxon>Mortierellaceae</taxon>
        <taxon>Linnemannia</taxon>
    </lineage>
</organism>
<feature type="domain" description="F-box" evidence="1">
    <location>
        <begin position="13"/>
        <end position="50"/>
    </location>
</feature>
<evidence type="ECO:0000313" key="2">
    <source>
        <dbReference type="EMBL" id="KAG9064992.1"/>
    </source>
</evidence>
<name>A0A9P8BTI3_9FUNG</name>
<dbReference type="Pfam" id="PF12937">
    <property type="entry name" value="F-box-like"/>
    <property type="match status" value="1"/>
</dbReference>
<dbReference type="InterPro" id="IPR036047">
    <property type="entry name" value="F-box-like_dom_sf"/>
</dbReference>